<evidence type="ECO:0000313" key="3">
    <source>
        <dbReference type="Proteomes" id="UP000824540"/>
    </source>
</evidence>
<dbReference type="Proteomes" id="UP000824540">
    <property type="component" value="Unassembled WGS sequence"/>
</dbReference>
<proteinExistence type="predicted"/>
<feature type="compositionally biased region" description="Basic and acidic residues" evidence="1">
    <location>
        <begin position="107"/>
        <end position="118"/>
    </location>
</feature>
<gene>
    <name evidence="2" type="ORF">JZ751_028598</name>
</gene>
<feature type="region of interest" description="Disordered" evidence="1">
    <location>
        <begin position="94"/>
        <end position="118"/>
    </location>
</feature>
<reference evidence="2" key="1">
    <citation type="thesis" date="2021" institute="BYU ScholarsArchive" country="Provo, UT, USA">
        <title>Applications of and Algorithms for Genome Assembly and Genomic Analyses with an Emphasis on Marine Teleosts.</title>
        <authorList>
            <person name="Pickett B.D."/>
        </authorList>
    </citation>
    <scope>NUCLEOTIDE SEQUENCE</scope>
    <source>
        <strain evidence="2">HI-2016</strain>
    </source>
</reference>
<evidence type="ECO:0000256" key="1">
    <source>
        <dbReference type="SAM" id="MobiDB-lite"/>
    </source>
</evidence>
<name>A0A8T2NIX0_9TELE</name>
<comment type="caution">
    <text evidence="2">The sequence shown here is derived from an EMBL/GenBank/DDBJ whole genome shotgun (WGS) entry which is preliminary data.</text>
</comment>
<sequence>MSVSPVSLPRKWATRVLCSLGIVGSTLSAMPKSLRMTAVWYSSTDTSRDSLGRDPGSLTLPFTSNASSMPSSVTPSLLSCAAATFSDRYLRTKKDSSVAMHTSSPESDQKIWGEQQTK</sequence>
<evidence type="ECO:0000313" key="2">
    <source>
        <dbReference type="EMBL" id="KAG9337578.1"/>
    </source>
</evidence>
<keyword evidence="3" id="KW-1185">Reference proteome</keyword>
<dbReference type="EMBL" id="JAFBMS010000085">
    <property type="protein sequence ID" value="KAG9337578.1"/>
    <property type="molecule type" value="Genomic_DNA"/>
</dbReference>
<organism evidence="2 3">
    <name type="scientific">Albula glossodonta</name>
    <name type="common">roundjaw bonefish</name>
    <dbReference type="NCBI Taxonomy" id="121402"/>
    <lineage>
        <taxon>Eukaryota</taxon>
        <taxon>Metazoa</taxon>
        <taxon>Chordata</taxon>
        <taxon>Craniata</taxon>
        <taxon>Vertebrata</taxon>
        <taxon>Euteleostomi</taxon>
        <taxon>Actinopterygii</taxon>
        <taxon>Neopterygii</taxon>
        <taxon>Teleostei</taxon>
        <taxon>Albuliformes</taxon>
        <taxon>Albulidae</taxon>
        <taxon>Albula</taxon>
    </lineage>
</organism>
<dbReference type="AlphaFoldDB" id="A0A8T2NIX0"/>
<protein>
    <submittedName>
        <fullName evidence="2">Uncharacterized protein</fullName>
    </submittedName>
</protein>
<accession>A0A8T2NIX0</accession>